<sequence length="425" mass="47225">MWAPSNSYPELPPPNSLAESYTDSPSKQSQLEQTATPTPIIRILAPTPEGGSGVATPLALRPGSRYDRPSPDNWTDELIKQSGTTKSTFEDPSSSEYDDSGSETGSSGSTGSQQSWRLNSYYTRSPPRTASISRNPCRICGAPARDLHAPEPPPSTYRGHIKLLQTSSTAPRGVWALGQRSVLKELERDVSGRLAYEARNLEFAARHTSAPVPQVLASWTEGPSSCAFLLTSRLPGQTLEEAWPDLDAETREDIARSVAEHLRELHSVTNECMSGANGGAFLNAGAFFGCAEDAAIQPCMSQDEILDRVVSALSTDKIAVPQMEFIRMRVPVMTPFVFSHGDVSARHIMIENNRFAGFVDFAQSGFYPNWWDWVRTHYNDSLLDAQWKMIIRKHMVPLESEMYFNNCLDWYINWTQLQSRLEQAT</sequence>
<dbReference type="Pfam" id="PF01636">
    <property type="entry name" value="APH"/>
    <property type="match status" value="1"/>
</dbReference>
<evidence type="ECO:0000259" key="2">
    <source>
        <dbReference type="Pfam" id="PF01636"/>
    </source>
</evidence>
<feature type="compositionally biased region" description="Polar residues" evidence="1">
    <location>
        <begin position="17"/>
        <end position="37"/>
    </location>
</feature>
<keyword evidence="3" id="KW-0418">Kinase</keyword>
<feature type="compositionally biased region" description="Low complexity" evidence="1">
    <location>
        <begin position="102"/>
        <end position="115"/>
    </location>
</feature>
<dbReference type="InterPro" id="IPR011009">
    <property type="entry name" value="Kinase-like_dom_sf"/>
</dbReference>
<accession>A0A9P8UH61</accession>
<gene>
    <name evidence="3" type="ORF">BKA67DRAFT_660803</name>
</gene>
<evidence type="ECO:0000256" key="1">
    <source>
        <dbReference type="SAM" id="MobiDB-lite"/>
    </source>
</evidence>
<dbReference type="RefSeq" id="XP_045956311.1">
    <property type="nucleotide sequence ID" value="XM_046107690.1"/>
</dbReference>
<feature type="domain" description="Aminoglycoside phosphotransferase" evidence="2">
    <location>
        <begin position="180"/>
        <end position="378"/>
    </location>
</feature>
<dbReference type="InterPro" id="IPR002575">
    <property type="entry name" value="Aminoglycoside_PTrfase"/>
</dbReference>
<comment type="caution">
    <text evidence="3">The sequence shown here is derived from an EMBL/GenBank/DDBJ whole genome shotgun (WGS) entry which is preliminary data.</text>
</comment>
<dbReference type="Proteomes" id="UP000758603">
    <property type="component" value="Unassembled WGS sequence"/>
</dbReference>
<keyword evidence="4" id="KW-1185">Reference proteome</keyword>
<dbReference type="GeneID" id="70136581"/>
<dbReference type="SUPFAM" id="SSF56112">
    <property type="entry name" value="Protein kinase-like (PK-like)"/>
    <property type="match status" value="1"/>
</dbReference>
<evidence type="ECO:0000313" key="3">
    <source>
        <dbReference type="EMBL" id="KAH6652033.1"/>
    </source>
</evidence>
<dbReference type="EMBL" id="JAGPXC010000006">
    <property type="protein sequence ID" value="KAH6652033.1"/>
    <property type="molecule type" value="Genomic_DNA"/>
</dbReference>
<feature type="region of interest" description="Disordered" evidence="1">
    <location>
        <begin position="1"/>
        <end position="116"/>
    </location>
</feature>
<keyword evidence="3" id="KW-0808">Transferase</keyword>
<dbReference type="OrthoDB" id="8300194at2759"/>
<organism evidence="3 4">
    <name type="scientific">Truncatella angustata</name>
    <dbReference type="NCBI Taxonomy" id="152316"/>
    <lineage>
        <taxon>Eukaryota</taxon>
        <taxon>Fungi</taxon>
        <taxon>Dikarya</taxon>
        <taxon>Ascomycota</taxon>
        <taxon>Pezizomycotina</taxon>
        <taxon>Sordariomycetes</taxon>
        <taxon>Xylariomycetidae</taxon>
        <taxon>Amphisphaeriales</taxon>
        <taxon>Sporocadaceae</taxon>
        <taxon>Truncatella</taxon>
    </lineage>
</organism>
<feature type="compositionally biased region" description="Polar residues" evidence="1">
    <location>
        <begin position="81"/>
        <end position="92"/>
    </location>
</feature>
<dbReference type="InterPro" id="IPR051678">
    <property type="entry name" value="AGP_Transferase"/>
</dbReference>
<protein>
    <submittedName>
        <fullName evidence="3">Kinase-like domain-containing protein</fullName>
    </submittedName>
</protein>
<dbReference type="GO" id="GO:0016301">
    <property type="term" value="F:kinase activity"/>
    <property type="evidence" value="ECO:0007669"/>
    <property type="project" value="UniProtKB-KW"/>
</dbReference>
<evidence type="ECO:0000313" key="4">
    <source>
        <dbReference type="Proteomes" id="UP000758603"/>
    </source>
</evidence>
<dbReference type="AlphaFoldDB" id="A0A9P8UH61"/>
<dbReference type="PANTHER" id="PTHR21310">
    <property type="entry name" value="AMINOGLYCOSIDE PHOSPHOTRANSFERASE-RELATED-RELATED"/>
    <property type="match status" value="1"/>
</dbReference>
<dbReference type="CDD" id="cd05120">
    <property type="entry name" value="APH_ChoK_like"/>
    <property type="match status" value="1"/>
</dbReference>
<proteinExistence type="predicted"/>
<dbReference type="Gene3D" id="3.90.1200.10">
    <property type="match status" value="1"/>
</dbReference>
<reference evidence="3" key="1">
    <citation type="journal article" date="2021" name="Nat. Commun.">
        <title>Genetic determinants of endophytism in the Arabidopsis root mycobiome.</title>
        <authorList>
            <person name="Mesny F."/>
            <person name="Miyauchi S."/>
            <person name="Thiergart T."/>
            <person name="Pickel B."/>
            <person name="Atanasova L."/>
            <person name="Karlsson M."/>
            <person name="Huettel B."/>
            <person name="Barry K.W."/>
            <person name="Haridas S."/>
            <person name="Chen C."/>
            <person name="Bauer D."/>
            <person name="Andreopoulos W."/>
            <person name="Pangilinan J."/>
            <person name="LaButti K."/>
            <person name="Riley R."/>
            <person name="Lipzen A."/>
            <person name="Clum A."/>
            <person name="Drula E."/>
            <person name="Henrissat B."/>
            <person name="Kohler A."/>
            <person name="Grigoriev I.V."/>
            <person name="Martin F.M."/>
            <person name="Hacquard S."/>
        </authorList>
    </citation>
    <scope>NUCLEOTIDE SEQUENCE</scope>
    <source>
        <strain evidence="3">MPI-SDFR-AT-0073</strain>
    </source>
</reference>
<dbReference type="PANTHER" id="PTHR21310:SF48">
    <property type="entry name" value="AMINOGLYCOSIDE PHOSPHOTRANSFERASE DOMAIN-CONTAINING PROTEIN"/>
    <property type="match status" value="1"/>
</dbReference>
<name>A0A9P8UH61_9PEZI</name>